<gene>
    <name evidence="1" type="ORF">CPELLU_LOCUS1615</name>
</gene>
<evidence type="ECO:0000313" key="2">
    <source>
        <dbReference type="Proteomes" id="UP000789759"/>
    </source>
</evidence>
<dbReference type="EMBL" id="CAJVQA010000620">
    <property type="protein sequence ID" value="CAG8483104.1"/>
    <property type="molecule type" value="Genomic_DNA"/>
</dbReference>
<evidence type="ECO:0000313" key="1">
    <source>
        <dbReference type="EMBL" id="CAG8483104.1"/>
    </source>
</evidence>
<protein>
    <submittedName>
        <fullName evidence="1">6651_t:CDS:1</fullName>
    </submittedName>
</protein>
<name>A0A9N8ZE16_9GLOM</name>
<dbReference type="AlphaFoldDB" id="A0A9N8ZE16"/>
<reference evidence="1" key="1">
    <citation type="submission" date="2021-06" db="EMBL/GenBank/DDBJ databases">
        <authorList>
            <person name="Kallberg Y."/>
            <person name="Tangrot J."/>
            <person name="Rosling A."/>
        </authorList>
    </citation>
    <scope>NUCLEOTIDE SEQUENCE</scope>
    <source>
        <strain evidence="1">FL966</strain>
    </source>
</reference>
<dbReference type="Proteomes" id="UP000789759">
    <property type="component" value="Unassembled WGS sequence"/>
</dbReference>
<accession>A0A9N8ZE16</accession>
<comment type="caution">
    <text evidence="1">The sequence shown here is derived from an EMBL/GenBank/DDBJ whole genome shotgun (WGS) entry which is preliminary data.</text>
</comment>
<organism evidence="1 2">
    <name type="scientific">Cetraspora pellucida</name>
    <dbReference type="NCBI Taxonomy" id="1433469"/>
    <lineage>
        <taxon>Eukaryota</taxon>
        <taxon>Fungi</taxon>
        <taxon>Fungi incertae sedis</taxon>
        <taxon>Mucoromycota</taxon>
        <taxon>Glomeromycotina</taxon>
        <taxon>Glomeromycetes</taxon>
        <taxon>Diversisporales</taxon>
        <taxon>Gigasporaceae</taxon>
        <taxon>Cetraspora</taxon>
    </lineage>
</organism>
<sequence>MQTFSKYFKNLRINDYYYYPIAIAFKIVGQSQSVDETLKLEKINCFIDNSQMPSVNNLPNAKLITINDLTKKINKLVED</sequence>
<keyword evidence="2" id="KW-1185">Reference proteome</keyword>
<proteinExistence type="predicted"/>